<evidence type="ECO:0000313" key="3">
    <source>
        <dbReference type="Proteomes" id="UP000243063"/>
    </source>
</evidence>
<gene>
    <name evidence="2" type="ORF">SAMN05216580_2330</name>
</gene>
<name>A0A1H2HH78_9GAMM</name>
<accession>A0A1H2HH78</accession>
<dbReference type="RefSeq" id="WP_197676753.1">
    <property type="nucleotide sequence ID" value="NZ_LT629780.1"/>
</dbReference>
<evidence type="ECO:0000259" key="1">
    <source>
        <dbReference type="Pfam" id="PF17194"/>
    </source>
</evidence>
<dbReference type="STRING" id="1245526.SAMN05216580_2330"/>
<dbReference type="Pfam" id="PF11459">
    <property type="entry name" value="AbiEi_3"/>
    <property type="match status" value="1"/>
</dbReference>
<proteinExistence type="predicted"/>
<reference evidence="3" key="1">
    <citation type="submission" date="2016-10" db="EMBL/GenBank/DDBJ databases">
        <authorList>
            <person name="Varghese N."/>
            <person name="Submissions S."/>
        </authorList>
    </citation>
    <scope>NUCLEOTIDE SEQUENCE [LARGE SCALE GENOMIC DNA]</scope>
    <source>
        <strain evidence="3">CCTCC 2012022</strain>
    </source>
</reference>
<dbReference type="Proteomes" id="UP000243063">
    <property type="component" value="Chromosome I"/>
</dbReference>
<dbReference type="InterPro" id="IPR033455">
    <property type="entry name" value="AbiEi_3_N"/>
</dbReference>
<dbReference type="AlphaFoldDB" id="A0A1H2HH78"/>
<sequence>MMKLNRLLADWPPGAVATQAWLHQHGVGSSLARKYQQSGWLERVGHGAWQRCGDRVDWLGAVFALQQEAPLRYWPGGQTALDLLGYGHYLALGGEAVSLCAAPGVTLPTWFAQHDWGTPIHFHPVNLFAELETSTWQGFKPAHRDFEVQISCPERAVLELIHTSDDESLFSSVADLFTGLATLSPKRLQKLLEACRSVRVKRVFLLLARHAGHTWYQRLDLARVDIGSGKRQLIPGGRLDKQFLITVPESFADAS</sequence>
<organism evidence="2 3">
    <name type="scientific">Geopseudomonas guangdongensis</name>
    <dbReference type="NCBI Taxonomy" id="1245526"/>
    <lineage>
        <taxon>Bacteria</taxon>
        <taxon>Pseudomonadati</taxon>
        <taxon>Pseudomonadota</taxon>
        <taxon>Gammaproteobacteria</taxon>
        <taxon>Pseudomonadales</taxon>
        <taxon>Pseudomonadaceae</taxon>
        <taxon>Geopseudomonas</taxon>
    </lineage>
</organism>
<keyword evidence="3" id="KW-1185">Reference proteome</keyword>
<feature type="domain" description="Transcriptional regulator AbiEi antitoxin N-terminal" evidence="1">
    <location>
        <begin position="3"/>
        <end position="92"/>
    </location>
</feature>
<dbReference type="EMBL" id="LT629780">
    <property type="protein sequence ID" value="SDU31194.1"/>
    <property type="molecule type" value="Genomic_DNA"/>
</dbReference>
<protein>
    <submittedName>
        <fullName evidence="2">Transcriptional regulator with AbiEi antitoxin N-terminal domain</fullName>
    </submittedName>
</protein>
<dbReference type="Pfam" id="PF17194">
    <property type="entry name" value="AbiEi_3_N"/>
    <property type="match status" value="1"/>
</dbReference>
<evidence type="ECO:0000313" key="2">
    <source>
        <dbReference type="EMBL" id="SDU31194.1"/>
    </source>
</evidence>
<dbReference type="InterPro" id="IPR021561">
    <property type="entry name" value="AbiEi_3"/>
</dbReference>